<comment type="subcellular location">
    <subcellularLocation>
        <location evidence="1">Nucleus</location>
    </subcellularLocation>
</comment>
<dbReference type="Pfam" id="PF04082">
    <property type="entry name" value="Fungal_trans"/>
    <property type="match status" value="1"/>
</dbReference>
<evidence type="ECO:0000256" key="4">
    <source>
        <dbReference type="SAM" id="MobiDB-lite"/>
    </source>
</evidence>
<dbReference type="InterPro" id="IPR001138">
    <property type="entry name" value="Zn2Cys6_DnaBD"/>
</dbReference>
<organism evidence="6 7">
    <name type="scientific">Sporothrix eucalyptigena</name>
    <dbReference type="NCBI Taxonomy" id="1812306"/>
    <lineage>
        <taxon>Eukaryota</taxon>
        <taxon>Fungi</taxon>
        <taxon>Dikarya</taxon>
        <taxon>Ascomycota</taxon>
        <taxon>Pezizomycotina</taxon>
        <taxon>Sordariomycetes</taxon>
        <taxon>Sordariomycetidae</taxon>
        <taxon>Ophiostomatales</taxon>
        <taxon>Ophiostomataceae</taxon>
        <taxon>Sporothrix</taxon>
    </lineage>
</organism>
<sequence>MTPKPRDECATATSTSPRVDAQKNSARSRSGTPNTQADSNPTQADSRPHDTAPDGMAPDGVGPSPAKRMKRGKYISRACTSCQRRKIKCEGGDPCAQCVARRWPCVSVPRSSAGSSQHAQGDAASADNARLQQSSADNVTEMHREILARLAGVERRLSVLQPPPPPPPHGHRDYRGYDAWSTDDQSSPTSAAAMDRVLEPDGQTFAGEVSINQAFDGIAASVLDAEGEVGATSPATGSANGGVGDVEENKTGNRDDDGAGAPRKVHGWLERIMTSHGIVVDEAAWRRLLQLYIDEVYVLYPLLHPPTLWAVFDGLWETAAPWDLSSPAEREQRRLSVAMVCFCLALGCCSLPLPTRRDDAHGAQSAGWSLYSVGVCLMQDVTGLSSTASKSLLTLQLLLLRVLYLFRLDATQGAARVLALAVANGHIMRLHRQSTLERLPVFVSQMSCRAWWCLYVLDRRIALESGQPLLLHDSNIDTALPLELSDAWLGRYNTGTGTAADLHADIAAELARQPVTSITYLLVRIRFSRIISRAWELLYGIRPPAATATSTSSTSSAMVECTDAMLCRLLDKMPSCLAYDPYVPLEIQFRDRPRWLVMQSVVLYTCCTFLRLLIQTLSLSNLQAAHRTDDEDDDDELQAVTVCASLAASILEGNNRLSDDGLKYSFPISHYLTSATMVMATLVSKEPALKRKYAGAILAATQSLHGYCNRTWVSRKMVQWVARLGIFVKRTLADTSCGPLAGPSLMSGSTIQSASSPPSPGRPAAERGESATVLAPTASDSTGSNGGRQPGAAAPWTAGTGAEAFLEMPDWLTLPNMDFGPVMAGSTGFDPSGNPTGLTSLSEDLLGPVRPNGLGFGRDPYGVFGSLGRTGFFSMDMDCDASGVDPSIGGLASPLLGI</sequence>
<feature type="domain" description="Zn(2)-C6 fungal-type" evidence="5">
    <location>
        <begin position="78"/>
        <end position="107"/>
    </location>
</feature>
<evidence type="ECO:0000313" key="6">
    <source>
        <dbReference type="EMBL" id="CAK7224277.1"/>
    </source>
</evidence>
<dbReference type="CDD" id="cd12148">
    <property type="entry name" value="fungal_TF_MHR"/>
    <property type="match status" value="1"/>
</dbReference>
<feature type="compositionally biased region" description="Polar residues" evidence="4">
    <location>
        <begin position="109"/>
        <end position="119"/>
    </location>
</feature>
<feature type="region of interest" description="Disordered" evidence="4">
    <location>
        <begin position="108"/>
        <end position="136"/>
    </location>
</feature>
<feature type="region of interest" description="Disordered" evidence="4">
    <location>
        <begin position="748"/>
        <end position="796"/>
    </location>
</feature>
<dbReference type="InterPro" id="IPR007219">
    <property type="entry name" value="XnlR_reg_dom"/>
</dbReference>
<evidence type="ECO:0000256" key="2">
    <source>
        <dbReference type="ARBA" id="ARBA00022723"/>
    </source>
</evidence>
<feature type="region of interest" description="Disordered" evidence="4">
    <location>
        <begin position="230"/>
        <end position="262"/>
    </location>
</feature>
<dbReference type="InterPro" id="IPR036864">
    <property type="entry name" value="Zn2-C6_fun-type_DNA-bd_sf"/>
</dbReference>
<evidence type="ECO:0000256" key="3">
    <source>
        <dbReference type="ARBA" id="ARBA00023242"/>
    </source>
</evidence>
<dbReference type="Pfam" id="PF00172">
    <property type="entry name" value="Zn_clus"/>
    <property type="match status" value="1"/>
</dbReference>
<dbReference type="PANTHER" id="PTHR31001:SF89">
    <property type="entry name" value="ZN(2)-C6 FUNGAL-TYPE DOMAIN-CONTAINING PROTEIN"/>
    <property type="match status" value="1"/>
</dbReference>
<evidence type="ECO:0000259" key="5">
    <source>
        <dbReference type="PROSITE" id="PS50048"/>
    </source>
</evidence>
<gene>
    <name evidence="6" type="ORF">SEUCBS140593_005520</name>
</gene>
<keyword evidence="2" id="KW-0479">Metal-binding</keyword>
<reference evidence="6 7" key="1">
    <citation type="submission" date="2024-01" db="EMBL/GenBank/DDBJ databases">
        <authorList>
            <person name="Allen C."/>
            <person name="Tagirdzhanova G."/>
        </authorList>
    </citation>
    <scope>NUCLEOTIDE SEQUENCE [LARGE SCALE GENOMIC DNA]</scope>
</reference>
<name>A0ABP0BWY9_9PEZI</name>
<keyword evidence="7" id="KW-1185">Reference proteome</keyword>
<dbReference type="Proteomes" id="UP001642482">
    <property type="component" value="Unassembled WGS sequence"/>
</dbReference>
<evidence type="ECO:0000256" key="1">
    <source>
        <dbReference type="ARBA" id="ARBA00004123"/>
    </source>
</evidence>
<proteinExistence type="predicted"/>
<feature type="region of interest" description="Disordered" evidence="4">
    <location>
        <begin position="1"/>
        <end position="74"/>
    </location>
</feature>
<dbReference type="Gene3D" id="4.10.240.10">
    <property type="entry name" value="Zn(2)-C6 fungal-type DNA-binding domain"/>
    <property type="match status" value="1"/>
</dbReference>
<dbReference type="SMART" id="SM00066">
    <property type="entry name" value="GAL4"/>
    <property type="match status" value="1"/>
</dbReference>
<accession>A0ABP0BWY9</accession>
<dbReference type="PROSITE" id="PS50048">
    <property type="entry name" value="ZN2_CY6_FUNGAL_2"/>
    <property type="match status" value="1"/>
</dbReference>
<dbReference type="PANTHER" id="PTHR31001">
    <property type="entry name" value="UNCHARACTERIZED TRANSCRIPTIONAL REGULATORY PROTEIN"/>
    <property type="match status" value="1"/>
</dbReference>
<dbReference type="SMART" id="SM00906">
    <property type="entry name" value="Fungal_trans"/>
    <property type="match status" value="1"/>
</dbReference>
<evidence type="ECO:0000313" key="7">
    <source>
        <dbReference type="Proteomes" id="UP001642482"/>
    </source>
</evidence>
<dbReference type="EMBL" id="CAWUHD010000054">
    <property type="protein sequence ID" value="CAK7224277.1"/>
    <property type="molecule type" value="Genomic_DNA"/>
</dbReference>
<feature type="compositionally biased region" description="Basic and acidic residues" evidence="4">
    <location>
        <begin position="247"/>
        <end position="257"/>
    </location>
</feature>
<feature type="compositionally biased region" description="Polar residues" evidence="4">
    <location>
        <begin position="11"/>
        <end position="45"/>
    </location>
</feature>
<keyword evidence="3" id="KW-0539">Nucleus</keyword>
<dbReference type="CDD" id="cd00067">
    <property type="entry name" value="GAL4"/>
    <property type="match status" value="1"/>
</dbReference>
<comment type="caution">
    <text evidence="6">The sequence shown here is derived from an EMBL/GenBank/DDBJ whole genome shotgun (WGS) entry which is preliminary data.</text>
</comment>
<dbReference type="SUPFAM" id="SSF57701">
    <property type="entry name" value="Zn2/Cys6 DNA-binding domain"/>
    <property type="match status" value="1"/>
</dbReference>
<feature type="region of interest" description="Disordered" evidence="4">
    <location>
        <begin position="158"/>
        <end position="191"/>
    </location>
</feature>
<protein>
    <recommendedName>
        <fullName evidence="5">Zn(2)-C6 fungal-type domain-containing protein</fullName>
    </recommendedName>
</protein>
<dbReference type="InterPro" id="IPR050613">
    <property type="entry name" value="Sec_Metabolite_Reg"/>
</dbReference>